<keyword evidence="11" id="KW-0306">Gastrulation</keyword>
<evidence type="ECO:0000259" key="17">
    <source>
        <dbReference type="PROSITE" id="PS50071"/>
    </source>
</evidence>
<organism evidence="18">
    <name type="scientific">Xenopus laevis</name>
    <name type="common">African clawed frog</name>
    <dbReference type="NCBI Taxonomy" id="8355"/>
    <lineage>
        <taxon>Eukaryota</taxon>
        <taxon>Metazoa</taxon>
        <taxon>Chordata</taxon>
        <taxon>Craniata</taxon>
        <taxon>Vertebrata</taxon>
        <taxon>Euteleostomi</taxon>
        <taxon>Amphibia</taxon>
        <taxon>Batrachia</taxon>
        <taxon>Anura</taxon>
        <taxon>Pipoidea</taxon>
        <taxon>Pipidae</taxon>
        <taxon>Xenopodinae</taxon>
        <taxon>Xenopus</taxon>
        <taxon>Xenopus</taxon>
    </lineage>
</organism>
<dbReference type="GO" id="GO:0007399">
    <property type="term" value="P:nervous system development"/>
    <property type="evidence" value="ECO:0007669"/>
    <property type="project" value="UniProtKB-KW"/>
</dbReference>
<evidence type="ECO:0000256" key="16">
    <source>
        <dbReference type="SAM" id="MobiDB-lite"/>
    </source>
</evidence>
<dbReference type="GO" id="GO:0005634">
    <property type="term" value="C:nucleus"/>
    <property type="evidence" value="ECO:0007669"/>
    <property type="project" value="UniProtKB-SubCell"/>
</dbReference>
<evidence type="ECO:0000256" key="3">
    <source>
        <dbReference type="ARBA" id="ARBA00022687"/>
    </source>
</evidence>
<dbReference type="CDD" id="cd00086">
    <property type="entry name" value="homeodomain"/>
    <property type="match status" value="1"/>
</dbReference>
<evidence type="ECO:0000256" key="13">
    <source>
        <dbReference type="ARBA" id="ARBA00072613"/>
    </source>
</evidence>
<accession>A0A1B4ZDN0</accession>
<evidence type="ECO:0000313" key="18">
    <source>
        <dbReference type="EMBL" id="BAV57544.1"/>
    </source>
</evidence>
<evidence type="ECO:0000256" key="6">
    <source>
        <dbReference type="ARBA" id="ARBA00023015"/>
    </source>
</evidence>
<gene>
    <name evidence="18" type="primary">sia4.S</name>
    <name evidence="20" type="synonym">LOC108703460</name>
</gene>
<dbReference type="RefSeq" id="XP_018095078.1">
    <property type="nucleotide sequence ID" value="XM_018239589.2"/>
</dbReference>
<keyword evidence="12 14" id="KW-0539">Nucleus</keyword>
<dbReference type="FunFam" id="1.10.10.60:FF:000499">
    <property type="entry name" value="Siamois homeodomain 1"/>
    <property type="match status" value="1"/>
</dbReference>
<keyword evidence="7 14" id="KW-0238">DNA-binding</keyword>
<keyword evidence="9" id="KW-0010">Activator</keyword>
<evidence type="ECO:0000256" key="9">
    <source>
        <dbReference type="ARBA" id="ARBA00023159"/>
    </source>
</evidence>
<evidence type="ECO:0000256" key="15">
    <source>
        <dbReference type="RuleBase" id="RU000682"/>
    </source>
</evidence>
<feature type="DNA-binding region" description="Homeobox" evidence="14">
    <location>
        <begin position="132"/>
        <end position="191"/>
    </location>
</feature>
<name>A0A1B4ZDN0_XENLA</name>
<reference evidence="20" key="3">
    <citation type="submission" date="2025-04" db="UniProtKB">
        <authorList>
            <consortium name="RefSeq"/>
        </authorList>
    </citation>
    <scope>IDENTIFICATION</scope>
    <source>
        <strain evidence="20">J_2021</strain>
        <tissue evidence="20">Erythrocytes</tissue>
    </source>
</reference>
<evidence type="ECO:0000256" key="11">
    <source>
        <dbReference type="ARBA" id="ARBA00023218"/>
    </source>
</evidence>
<keyword evidence="3" id="KW-0879">Wnt signaling pathway</keyword>
<dbReference type="OrthoDB" id="6159439at2759"/>
<evidence type="ECO:0000256" key="8">
    <source>
        <dbReference type="ARBA" id="ARBA00023155"/>
    </source>
</evidence>
<evidence type="ECO:0000256" key="2">
    <source>
        <dbReference type="ARBA" id="ARBA00022473"/>
    </source>
</evidence>
<dbReference type="KEGG" id="xla:108703460"/>
<dbReference type="EMBL" id="LC167299">
    <property type="protein sequence ID" value="BAV57544.1"/>
    <property type="molecule type" value="mRNA"/>
</dbReference>
<evidence type="ECO:0000256" key="5">
    <source>
        <dbReference type="ARBA" id="ARBA00022902"/>
    </source>
</evidence>
<evidence type="ECO:0000256" key="1">
    <source>
        <dbReference type="ARBA" id="ARBA00004123"/>
    </source>
</evidence>
<dbReference type="InterPro" id="IPR009057">
    <property type="entry name" value="Homeodomain-like_sf"/>
</dbReference>
<dbReference type="PROSITE" id="PS50071">
    <property type="entry name" value="HOMEOBOX_2"/>
    <property type="match status" value="1"/>
</dbReference>
<proteinExistence type="evidence at transcript level"/>
<dbReference type="GO" id="GO:0007369">
    <property type="term" value="P:gastrulation"/>
    <property type="evidence" value="ECO:0007669"/>
    <property type="project" value="UniProtKB-KW"/>
</dbReference>
<comment type="subcellular location">
    <subcellularLocation>
        <location evidence="1 14 15">Nucleus</location>
    </subcellularLocation>
</comment>
<keyword evidence="5" id="KW-0524">Neurogenesis</keyword>
<reference evidence="19" key="2">
    <citation type="submission" date="2024-06" db="UniProtKB">
        <authorList>
            <consortium name="RefSeq"/>
        </authorList>
    </citation>
    <scope>NUCLEOTIDE SEQUENCE [LARGE SCALE GENOMIC DNA]</scope>
    <source>
        <strain evidence="19 20">J_2021</strain>
        <tissue evidence="20">Erythrocytes</tissue>
    </source>
</reference>
<keyword evidence="10" id="KW-0804">Transcription</keyword>
<dbReference type="SMART" id="SM00389">
    <property type="entry name" value="HOX"/>
    <property type="match status" value="1"/>
</dbReference>
<evidence type="ECO:0000256" key="14">
    <source>
        <dbReference type="PROSITE-ProRule" id="PRU00108"/>
    </source>
</evidence>
<keyword evidence="19" id="KW-1185">Reference proteome</keyword>
<reference evidence="18" key="1">
    <citation type="submission" date="2016-07" db="EMBL/GenBank/DDBJ databases">
        <title>Identification and comparative analyses of Siamois cluster genes in the Xenopus laevis and tropicalis.</title>
        <authorList>
            <person name="Haramoto Y."/>
            <person name="Saijyo T."/>
            <person name="Tanaka T."/>
            <person name="Furuno N."/>
            <person name="Suzuki A."/>
            <person name="Ito Y."/>
            <person name="Kondo M."/>
            <person name="Taira M."/>
            <person name="Takahashi S."/>
        </authorList>
    </citation>
    <scope>NUCLEOTIDE SEQUENCE</scope>
    <source>
        <strain evidence="18">Nigerian</strain>
        <tissue evidence="18">Blastula</tissue>
    </source>
</reference>
<evidence type="ECO:0000313" key="19">
    <source>
        <dbReference type="Proteomes" id="UP000186698"/>
    </source>
</evidence>
<dbReference type="Proteomes" id="UP000186698">
    <property type="component" value="Chromosome 3S"/>
</dbReference>
<dbReference type="Bgee" id="108703460">
    <property type="expression patterns" value="Expressed in blastula and 1 other cell type or tissue"/>
</dbReference>
<dbReference type="GO" id="GO:0016055">
    <property type="term" value="P:Wnt signaling pathway"/>
    <property type="evidence" value="ECO:0007669"/>
    <property type="project" value="UniProtKB-KW"/>
</dbReference>
<dbReference type="Gene3D" id="1.10.10.60">
    <property type="entry name" value="Homeodomain-like"/>
    <property type="match status" value="1"/>
</dbReference>
<dbReference type="GeneID" id="108703460"/>
<dbReference type="GO" id="GO:0030154">
    <property type="term" value="P:cell differentiation"/>
    <property type="evidence" value="ECO:0007669"/>
    <property type="project" value="UniProtKB-KW"/>
</dbReference>
<keyword evidence="2" id="KW-0217">Developmental protein</keyword>
<dbReference type="AlphaFoldDB" id="A0A1B4ZDN0"/>
<keyword evidence="4" id="KW-0221">Differentiation</keyword>
<dbReference type="PANTHER" id="PTHR46123">
    <property type="entry name" value="MIX-TYPE HOMEOBOX GENE 1-RELATED"/>
    <property type="match status" value="1"/>
</dbReference>
<dbReference type="InterPro" id="IPR051306">
    <property type="entry name" value="Homeobox_regulator"/>
</dbReference>
<dbReference type="SUPFAM" id="SSF46689">
    <property type="entry name" value="Homeodomain-like"/>
    <property type="match status" value="1"/>
</dbReference>
<dbReference type="GO" id="GO:0000981">
    <property type="term" value="F:DNA-binding transcription factor activity, RNA polymerase II-specific"/>
    <property type="evidence" value="ECO:0007669"/>
    <property type="project" value="TreeGrafter"/>
</dbReference>
<evidence type="ECO:0000256" key="10">
    <source>
        <dbReference type="ARBA" id="ARBA00023163"/>
    </source>
</evidence>
<keyword evidence="8 14" id="KW-0371">Homeobox</keyword>
<evidence type="ECO:0000313" key="20">
    <source>
        <dbReference type="RefSeq" id="XP_018095078.1"/>
    </source>
</evidence>
<feature type="domain" description="Homeobox" evidence="17">
    <location>
        <begin position="130"/>
        <end position="190"/>
    </location>
</feature>
<evidence type="ECO:0000256" key="12">
    <source>
        <dbReference type="ARBA" id="ARBA00023242"/>
    </source>
</evidence>
<dbReference type="InterPro" id="IPR001356">
    <property type="entry name" value="HD"/>
</dbReference>
<feature type="region of interest" description="Disordered" evidence="16">
    <location>
        <begin position="71"/>
        <end position="126"/>
    </location>
</feature>
<dbReference type="PANTHER" id="PTHR46123:SF8">
    <property type="entry name" value="HOMEOBOX PROTEIN SIAMOIS"/>
    <property type="match status" value="1"/>
</dbReference>
<protein>
    <recommendedName>
        <fullName evidence="13">Homeobox protein siamois</fullName>
    </recommendedName>
</protein>
<evidence type="ECO:0000256" key="4">
    <source>
        <dbReference type="ARBA" id="ARBA00022782"/>
    </source>
</evidence>
<dbReference type="Pfam" id="PF00046">
    <property type="entry name" value="Homeodomain"/>
    <property type="match status" value="1"/>
</dbReference>
<dbReference type="GO" id="GO:0000977">
    <property type="term" value="F:RNA polymerase II transcription regulatory region sequence-specific DNA binding"/>
    <property type="evidence" value="ECO:0007669"/>
    <property type="project" value="TreeGrafter"/>
</dbReference>
<evidence type="ECO:0000256" key="7">
    <source>
        <dbReference type="ARBA" id="ARBA00023125"/>
    </source>
</evidence>
<sequence length="194" mass="22931">MTYDAEFEEIIYTALTLQDDYPMLTPLLKDEDMIYPSVLGMFNDLNPTMEAQEKLQEALIDLYSVLGIPQGPPMKRTSESNKETPCPRMDTKYQTNNQPSKGHKRPLFEEEQRKSKKPRIQMDDHLPPVNFRCRKRTVFSNEQTLFLQNQFNLNPYPDFVSRCHIAKITRIPEPRIQVWFQNRRARHLLRGTRS</sequence>
<keyword evidence="6" id="KW-0805">Transcription regulation</keyword>